<dbReference type="GO" id="GO:0005634">
    <property type="term" value="C:nucleus"/>
    <property type="evidence" value="ECO:0007669"/>
    <property type="project" value="TreeGrafter"/>
</dbReference>
<dbReference type="GO" id="GO:0008276">
    <property type="term" value="F:protein methyltransferase activity"/>
    <property type="evidence" value="ECO:0007669"/>
    <property type="project" value="InterPro"/>
</dbReference>
<dbReference type="AlphaFoldDB" id="A0A3R7M6S8"/>
<keyword evidence="2" id="KW-0489">Methyltransferase</keyword>
<evidence type="ECO:0000313" key="2">
    <source>
        <dbReference type="EMBL" id="ROT68669.1"/>
    </source>
</evidence>
<evidence type="ECO:0000256" key="1">
    <source>
        <dbReference type="SAM" id="SignalP"/>
    </source>
</evidence>
<keyword evidence="2" id="KW-0808">Transferase</keyword>
<dbReference type="OrthoDB" id="46564at2759"/>
<dbReference type="Proteomes" id="UP000283509">
    <property type="component" value="Unassembled WGS sequence"/>
</dbReference>
<keyword evidence="1" id="KW-0732">Signal</keyword>
<dbReference type="InterPro" id="IPR029063">
    <property type="entry name" value="SAM-dependent_MTases_sf"/>
</dbReference>
<protein>
    <submittedName>
        <fullName evidence="2">Putative methyltransferase-like protein 22 isoform X1</fullName>
    </submittedName>
</protein>
<sequence length="462" mass="51045">MAWTMGGCVVLAWAVLGVLWGRSGLTEGVVSSAIFRRFEGRQSQRKGRAECSAFCHNTKNCDSFNLGTVWPYHCQLLELIQDGTTVFTTNYDHYISSMAVIERIKTTNKGYWGTSPAYEYCEAGAYINSISIFYNEYSGPEMGMDDVGVGIVRFFCQYPNLQTCPSGTWIKAFKQSITAKLGTGDDDALHNVIFYCSSDANGRSGLGVELDGTGDPRTQTKDTAQCPFSMVACGATARIAPFAADGRRENMASETSERLKVTSEIFDYFKKEAIDGSPGAVLTRYEFVYPSYMTSGEANKKMKAKDLPVSEKDSQTKKEGVVLIEQQSATIIDLVGEQVWRGALLLADFIFHHPEIFKNANILELASGVGLTSIVASMIVKKVLITDVDRGEIFSLIHRNFKRNKALVKAETLVKELDFDNHATIDENSESLKDISIILAADSEFPYDSVLHYELPFLEGLG</sequence>
<dbReference type="PANTHER" id="PTHR23108:SF0">
    <property type="entry name" value="METHYLTRANSFERASE-LIKE PROTEIN 22"/>
    <property type="match status" value="1"/>
</dbReference>
<dbReference type="Gene3D" id="2.100.10.20">
    <property type="entry name" value="Vitelline membrane outer layer protein I (VOMI)"/>
    <property type="match status" value="1"/>
</dbReference>
<dbReference type="EMBL" id="QCYY01002647">
    <property type="protein sequence ID" value="ROT68669.1"/>
    <property type="molecule type" value="Genomic_DNA"/>
</dbReference>
<organism evidence="2 3">
    <name type="scientific">Penaeus vannamei</name>
    <name type="common">Whiteleg shrimp</name>
    <name type="synonym">Litopenaeus vannamei</name>
    <dbReference type="NCBI Taxonomy" id="6689"/>
    <lineage>
        <taxon>Eukaryota</taxon>
        <taxon>Metazoa</taxon>
        <taxon>Ecdysozoa</taxon>
        <taxon>Arthropoda</taxon>
        <taxon>Crustacea</taxon>
        <taxon>Multicrustacea</taxon>
        <taxon>Malacostraca</taxon>
        <taxon>Eumalacostraca</taxon>
        <taxon>Eucarida</taxon>
        <taxon>Decapoda</taxon>
        <taxon>Dendrobranchiata</taxon>
        <taxon>Penaeoidea</taxon>
        <taxon>Penaeidae</taxon>
        <taxon>Penaeus</taxon>
    </lineage>
</organism>
<evidence type="ECO:0000313" key="3">
    <source>
        <dbReference type="Proteomes" id="UP000283509"/>
    </source>
</evidence>
<dbReference type="PANTHER" id="PTHR23108">
    <property type="entry name" value="METHYLTRANSFERASE-RELATED"/>
    <property type="match status" value="1"/>
</dbReference>
<dbReference type="InterPro" id="IPR036706">
    <property type="entry name" value="VOMI_sf"/>
</dbReference>
<reference evidence="2 3" key="2">
    <citation type="submission" date="2019-01" db="EMBL/GenBank/DDBJ databases">
        <title>The decoding of complex shrimp genome reveals the adaptation for benthos swimmer, frequently molting mechanism and breeding impact on genome.</title>
        <authorList>
            <person name="Sun Y."/>
            <person name="Gao Y."/>
            <person name="Yu Y."/>
        </authorList>
    </citation>
    <scope>NUCLEOTIDE SEQUENCE [LARGE SCALE GENOMIC DNA]</scope>
    <source>
        <tissue evidence="2">Muscle</tissue>
    </source>
</reference>
<dbReference type="STRING" id="6689.A0A3R7M6S8"/>
<keyword evidence="3" id="KW-1185">Reference proteome</keyword>
<feature type="signal peptide" evidence="1">
    <location>
        <begin position="1"/>
        <end position="28"/>
    </location>
</feature>
<dbReference type="InterPro" id="IPR019410">
    <property type="entry name" value="Methyltransf_16"/>
</dbReference>
<proteinExistence type="predicted"/>
<dbReference type="Pfam" id="PF10294">
    <property type="entry name" value="Methyltransf_16"/>
    <property type="match status" value="1"/>
</dbReference>
<comment type="caution">
    <text evidence="2">The sequence shown here is derived from an EMBL/GenBank/DDBJ whole genome shotgun (WGS) entry which is preliminary data.</text>
</comment>
<gene>
    <name evidence="2" type="ORF">C7M84_013174</name>
</gene>
<reference evidence="2 3" key="1">
    <citation type="submission" date="2018-04" db="EMBL/GenBank/DDBJ databases">
        <authorList>
            <person name="Zhang X."/>
            <person name="Yuan J."/>
            <person name="Li F."/>
            <person name="Xiang J."/>
        </authorList>
    </citation>
    <scope>NUCLEOTIDE SEQUENCE [LARGE SCALE GENOMIC DNA]</scope>
    <source>
        <tissue evidence="2">Muscle</tissue>
    </source>
</reference>
<accession>A0A3R7M6S8</accession>
<dbReference type="SUPFAM" id="SSF51092">
    <property type="entry name" value="Vitelline membrane outer protein-I (VMO-I)"/>
    <property type="match status" value="1"/>
</dbReference>
<name>A0A3R7M6S8_PENVA</name>
<dbReference type="GO" id="GO:0032259">
    <property type="term" value="P:methylation"/>
    <property type="evidence" value="ECO:0007669"/>
    <property type="project" value="UniProtKB-KW"/>
</dbReference>
<dbReference type="SUPFAM" id="SSF53335">
    <property type="entry name" value="S-adenosyl-L-methionine-dependent methyltransferases"/>
    <property type="match status" value="1"/>
</dbReference>
<feature type="chain" id="PRO_5018765163" evidence="1">
    <location>
        <begin position="29"/>
        <end position="462"/>
    </location>
</feature>
<dbReference type="Gene3D" id="3.40.50.150">
    <property type="entry name" value="Vaccinia Virus protein VP39"/>
    <property type="match status" value="1"/>
</dbReference>
<dbReference type="InterPro" id="IPR038899">
    <property type="entry name" value="METTL22"/>
</dbReference>